<gene>
    <name evidence="1" type="ORF">ACFSBH_13960</name>
</gene>
<evidence type="ECO:0000313" key="2">
    <source>
        <dbReference type="Proteomes" id="UP001597221"/>
    </source>
</evidence>
<proteinExistence type="predicted"/>
<name>A0ABW4HTT0_9BACI</name>
<keyword evidence="2" id="KW-1185">Reference proteome</keyword>
<sequence length="81" mass="9728">MEKTEWRKEYTNYFSYHILIRYLGEQLPKYTILENPDGDGWVIGIFFSFIGEYAPLEEEGEERLIFQTAEEAQRYVDTHLV</sequence>
<accession>A0ABW4HTT0</accession>
<dbReference type="Proteomes" id="UP001597221">
    <property type="component" value="Unassembled WGS sequence"/>
</dbReference>
<dbReference type="EMBL" id="JBHUDE010000129">
    <property type="protein sequence ID" value="MFD1608725.1"/>
    <property type="molecule type" value="Genomic_DNA"/>
</dbReference>
<dbReference type="RefSeq" id="WP_379598118.1">
    <property type="nucleotide sequence ID" value="NZ_JBHUDE010000129.1"/>
</dbReference>
<evidence type="ECO:0000313" key="1">
    <source>
        <dbReference type="EMBL" id="MFD1608725.1"/>
    </source>
</evidence>
<organism evidence="1 2">
    <name type="scientific">Oceanobacillus luteolus</name>
    <dbReference type="NCBI Taxonomy" id="1274358"/>
    <lineage>
        <taxon>Bacteria</taxon>
        <taxon>Bacillati</taxon>
        <taxon>Bacillota</taxon>
        <taxon>Bacilli</taxon>
        <taxon>Bacillales</taxon>
        <taxon>Bacillaceae</taxon>
        <taxon>Oceanobacillus</taxon>
    </lineage>
</organism>
<protein>
    <submittedName>
        <fullName evidence="1">Uncharacterized protein</fullName>
    </submittedName>
</protein>
<comment type="caution">
    <text evidence="1">The sequence shown here is derived from an EMBL/GenBank/DDBJ whole genome shotgun (WGS) entry which is preliminary data.</text>
</comment>
<reference evidence="2" key="1">
    <citation type="journal article" date="2019" name="Int. J. Syst. Evol. Microbiol.">
        <title>The Global Catalogue of Microorganisms (GCM) 10K type strain sequencing project: providing services to taxonomists for standard genome sequencing and annotation.</title>
        <authorList>
            <consortium name="The Broad Institute Genomics Platform"/>
            <consortium name="The Broad Institute Genome Sequencing Center for Infectious Disease"/>
            <person name="Wu L."/>
            <person name="Ma J."/>
        </authorList>
    </citation>
    <scope>NUCLEOTIDE SEQUENCE [LARGE SCALE GENOMIC DNA]</scope>
    <source>
        <strain evidence="2">CGMCC 1.12376</strain>
    </source>
</reference>